<dbReference type="EMBL" id="JBHFFA010000002">
    <property type="protein sequence ID" value="KAL2643668.1"/>
    <property type="molecule type" value="Genomic_DNA"/>
</dbReference>
<accession>A0ABD1Z8A4</accession>
<organism evidence="2 3">
    <name type="scientific">Riccia fluitans</name>
    <dbReference type="NCBI Taxonomy" id="41844"/>
    <lineage>
        <taxon>Eukaryota</taxon>
        <taxon>Viridiplantae</taxon>
        <taxon>Streptophyta</taxon>
        <taxon>Embryophyta</taxon>
        <taxon>Marchantiophyta</taxon>
        <taxon>Marchantiopsida</taxon>
        <taxon>Marchantiidae</taxon>
        <taxon>Marchantiales</taxon>
        <taxon>Ricciaceae</taxon>
        <taxon>Riccia</taxon>
    </lineage>
</organism>
<dbReference type="Proteomes" id="UP001605036">
    <property type="component" value="Unassembled WGS sequence"/>
</dbReference>
<reference evidence="2 3" key="1">
    <citation type="submission" date="2024-09" db="EMBL/GenBank/DDBJ databases">
        <title>Chromosome-scale assembly of Riccia fluitans.</title>
        <authorList>
            <person name="Paukszto L."/>
            <person name="Sawicki J."/>
            <person name="Karawczyk K."/>
            <person name="Piernik-Szablinska J."/>
            <person name="Szczecinska M."/>
            <person name="Mazdziarz M."/>
        </authorList>
    </citation>
    <scope>NUCLEOTIDE SEQUENCE [LARGE SCALE GENOMIC DNA]</scope>
    <source>
        <strain evidence="2">Rf_01</strain>
        <tissue evidence="2">Aerial parts of the thallus</tissue>
    </source>
</reference>
<keyword evidence="3" id="KW-1185">Reference proteome</keyword>
<protein>
    <submittedName>
        <fullName evidence="2">Uncharacterized protein</fullName>
    </submittedName>
</protein>
<evidence type="ECO:0000313" key="2">
    <source>
        <dbReference type="EMBL" id="KAL2643668.1"/>
    </source>
</evidence>
<gene>
    <name evidence="2" type="ORF">R1flu_011255</name>
</gene>
<comment type="caution">
    <text evidence="2">The sequence shown here is derived from an EMBL/GenBank/DDBJ whole genome shotgun (WGS) entry which is preliminary data.</text>
</comment>
<proteinExistence type="predicted"/>
<sequence length="198" mass="21879">MNIPEDMGDHVSLDVERLIAGSVVNSSQDGGSSTRSVSDVTPAEHFIAITRTDTPEVADLVPKDDYAYKAAPPRVLEEAVRRSYPTKTHPSKQTRPPASMYCGRMLEKAPNLTLYQSQEASAGIILERTNKIDRCCMPNSSAMASKRDNRRRKTRKNTTEGGQHGRKGKLDTTLPVPTGRLARDNRSQFQNLLATLLI</sequence>
<feature type="region of interest" description="Disordered" evidence="1">
    <location>
        <begin position="138"/>
        <end position="181"/>
    </location>
</feature>
<dbReference type="AlphaFoldDB" id="A0ABD1Z8A4"/>
<name>A0ABD1Z8A4_9MARC</name>
<evidence type="ECO:0000313" key="3">
    <source>
        <dbReference type="Proteomes" id="UP001605036"/>
    </source>
</evidence>
<evidence type="ECO:0000256" key="1">
    <source>
        <dbReference type="SAM" id="MobiDB-lite"/>
    </source>
</evidence>